<keyword evidence="2" id="KW-0963">Cytoplasm</keyword>
<dbReference type="PANTHER" id="PTHR43210">
    <property type="entry name" value="DETHIOBIOTIN SYNTHETASE"/>
    <property type="match status" value="1"/>
</dbReference>
<feature type="binding site" evidence="2">
    <location>
        <begin position="162"/>
        <end position="165"/>
    </location>
    <ligand>
        <name>ATP</name>
        <dbReference type="ChEBI" id="CHEBI:30616"/>
    </ligand>
</feature>
<comment type="caution">
    <text evidence="2">Lacks conserved residue(s) required for the propagation of feature annotation.</text>
</comment>
<comment type="cofactor">
    <cofactor evidence="2">
        <name>Mg(2+)</name>
        <dbReference type="ChEBI" id="CHEBI:18420"/>
    </cofactor>
</comment>
<sequence>MNNLNDPDQPQALTPVVVEPGSAGAPVAEAPVLDPQPEPELLDAVPARFCCFVTGTDTEIGKTLVSAAILHKLVEGGRRACGMKPVAAGAELVDGELHNDDADMLRAAGNVNLPSSITTPYMLREPAAPHIAAALEGVTIEAVPILAAYTEIHAASDAVVVEGVGGFRVPFNDDFDSADLAAQLNLPVILVVGLRLGCISHALLTVEAIVARGLVLAGWVANTLEPDMRFMRENIDALEQRIPAPLLGHVPRLENPTAAAAAQYIDLAGLPGWHSPRVQN</sequence>
<dbReference type="Gene3D" id="3.40.50.300">
    <property type="entry name" value="P-loop containing nucleotide triphosphate hydrolases"/>
    <property type="match status" value="1"/>
</dbReference>
<comment type="function">
    <text evidence="2">Catalyzes a mechanistically unusual reaction, the ATP-dependent insertion of CO2 between the N7 and N8 nitrogen atoms of 7,8-diaminopelargonic acid (DAPA, also called 7,8-diammoniononanoate) to form a ureido ring.</text>
</comment>
<feature type="binding site" evidence="2">
    <location>
        <position position="101"/>
    </location>
    <ligand>
        <name>Mg(2+)</name>
        <dbReference type="ChEBI" id="CHEBI:18420"/>
    </ligand>
</feature>
<dbReference type="InterPro" id="IPR027417">
    <property type="entry name" value="P-loop_NTPase"/>
</dbReference>
<comment type="similarity">
    <text evidence="2">Belongs to the dethiobiotin synthetase family.</text>
</comment>
<keyword evidence="4" id="KW-1185">Reference proteome</keyword>
<dbReference type="InterPro" id="IPR004472">
    <property type="entry name" value="DTB_synth_BioD"/>
</dbReference>
<dbReference type="GO" id="GO:0004141">
    <property type="term" value="F:dethiobiotin synthase activity"/>
    <property type="evidence" value="ECO:0007669"/>
    <property type="project" value="UniProtKB-EC"/>
</dbReference>
<feature type="binding site" evidence="2">
    <location>
        <begin position="222"/>
        <end position="223"/>
    </location>
    <ligand>
        <name>ATP</name>
        <dbReference type="ChEBI" id="CHEBI:30616"/>
    </ligand>
</feature>
<proteinExistence type="inferred from homology"/>
<reference evidence="3" key="1">
    <citation type="submission" date="2021-11" db="EMBL/GenBank/DDBJ databases">
        <title>The complete genome of Massilia sp sp. G4R7.</title>
        <authorList>
            <person name="Liu L."/>
            <person name="Yue J."/>
            <person name="Yuan J."/>
            <person name="Yang F."/>
            <person name="Li L."/>
        </authorList>
    </citation>
    <scope>NUCLEOTIDE SEQUENCE</scope>
    <source>
        <strain evidence="3">G4R7</strain>
    </source>
</reference>
<gene>
    <name evidence="2 3" type="primary">bioD</name>
    <name evidence="3" type="ORF">LQ564_16275</name>
</gene>
<comment type="subunit">
    <text evidence="2">Homodimer.</text>
</comment>
<evidence type="ECO:0000313" key="3">
    <source>
        <dbReference type="EMBL" id="MCD2517870.1"/>
    </source>
</evidence>
<keyword evidence="2" id="KW-0067">ATP-binding</keyword>
<feature type="binding site" evidence="2">
    <location>
        <position position="63"/>
    </location>
    <ligand>
        <name>Mg(2+)</name>
        <dbReference type="ChEBI" id="CHEBI:18420"/>
    </ligand>
</feature>
<dbReference type="NCBIfam" id="TIGR00347">
    <property type="entry name" value="bioD"/>
    <property type="match status" value="1"/>
</dbReference>
<feature type="binding site" evidence="2">
    <location>
        <begin position="251"/>
        <end position="253"/>
    </location>
    <ligand>
        <name>ATP</name>
        <dbReference type="ChEBI" id="CHEBI:30616"/>
    </ligand>
</feature>
<dbReference type="HAMAP" id="MF_00336">
    <property type="entry name" value="BioD"/>
    <property type="match status" value="1"/>
</dbReference>
<organism evidence="3 4">
    <name type="scientific">Massilia phyllostachyos</name>
    <dbReference type="NCBI Taxonomy" id="2898585"/>
    <lineage>
        <taxon>Bacteria</taxon>
        <taxon>Pseudomonadati</taxon>
        <taxon>Pseudomonadota</taxon>
        <taxon>Betaproteobacteria</taxon>
        <taxon>Burkholderiales</taxon>
        <taxon>Oxalobacteraceae</taxon>
        <taxon>Telluria group</taxon>
        <taxon>Massilia</taxon>
    </lineage>
</organism>
<keyword evidence="2 3" id="KW-0436">Ligase</keyword>
<accession>A0ABS8Q841</accession>
<feature type="binding site" evidence="2">
    <location>
        <position position="101"/>
    </location>
    <ligand>
        <name>ATP</name>
        <dbReference type="ChEBI" id="CHEBI:30616"/>
    </ligand>
</feature>
<dbReference type="EMBL" id="JAJNOC010000005">
    <property type="protein sequence ID" value="MCD2517870.1"/>
    <property type="molecule type" value="Genomic_DNA"/>
</dbReference>
<feature type="active site" evidence="2">
    <location>
        <position position="84"/>
    </location>
</feature>
<protein>
    <recommendedName>
        <fullName evidence="2">ATP-dependent dethiobiotin synthetase BioD</fullName>
        <ecNumber evidence="2">6.3.3.3</ecNumber>
    </recommendedName>
    <alternativeName>
        <fullName evidence="2">DTB synthetase</fullName>
        <shortName evidence="2">DTBS</shortName>
    </alternativeName>
    <alternativeName>
        <fullName evidence="2">Dethiobiotin synthase</fullName>
    </alternativeName>
</protein>
<name>A0ABS8Q841_9BURK</name>
<dbReference type="RefSeq" id="WP_231059161.1">
    <property type="nucleotide sequence ID" value="NZ_JAJNOC010000005.1"/>
</dbReference>
<dbReference type="PANTHER" id="PTHR43210:SF5">
    <property type="entry name" value="DETHIOBIOTIN SYNTHETASE"/>
    <property type="match status" value="1"/>
</dbReference>
<dbReference type="SUPFAM" id="SSF52540">
    <property type="entry name" value="P-loop containing nucleoside triphosphate hydrolases"/>
    <property type="match status" value="1"/>
</dbReference>
<keyword evidence="1 2" id="KW-0093">Biotin biosynthesis</keyword>
<feature type="binding site" evidence="2">
    <location>
        <position position="162"/>
    </location>
    <ligand>
        <name>Mg(2+)</name>
        <dbReference type="ChEBI" id="CHEBI:18420"/>
    </ligand>
</feature>
<feature type="binding site" evidence="2">
    <location>
        <begin position="59"/>
        <end position="64"/>
    </location>
    <ligand>
        <name>ATP</name>
        <dbReference type="ChEBI" id="CHEBI:30616"/>
    </ligand>
</feature>
<comment type="catalytic activity">
    <reaction evidence="2">
        <text>(7R,8S)-7,8-diammoniononanoate + CO2 + ATP = (4R,5S)-dethiobiotin + ADP + phosphate + 3 H(+)</text>
        <dbReference type="Rhea" id="RHEA:15805"/>
        <dbReference type="ChEBI" id="CHEBI:15378"/>
        <dbReference type="ChEBI" id="CHEBI:16526"/>
        <dbReference type="ChEBI" id="CHEBI:30616"/>
        <dbReference type="ChEBI" id="CHEBI:43474"/>
        <dbReference type="ChEBI" id="CHEBI:149469"/>
        <dbReference type="ChEBI" id="CHEBI:149473"/>
        <dbReference type="ChEBI" id="CHEBI:456216"/>
        <dbReference type="EC" id="6.3.3.3"/>
    </reaction>
</comment>
<dbReference type="Pfam" id="PF13500">
    <property type="entry name" value="AAA_26"/>
    <property type="match status" value="1"/>
</dbReference>
<evidence type="ECO:0000313" key="4">
    <source>
        <dbReference type="Proteomes" id="UP001179361"/>
    </source>
</evidence>
<comment type="pathway">
    <text evidence="2">Cofactor biosynthesis; biotin biosynthesis; biotin from 7,8-diaminononanoate: step 1/2.</text>
</comment>
<comment type="subcellular location">
    <subcellularLocation>
        <location evidence="2">Cytoplasm</location>
    </subcellularLocation>
</comment>
<dbReference type="CDD" id="cd03109">
    <property type="entry name" value="DTBS"/>
    <property type="match status" value="1"/>
</dbReference>
<keyword evidence="2" id="KW-0479">Metal-binding</keyword>
<keyword evidence="2" id="KW-0547">Nucleotide-binding</keyword>
<dbReference type="Proteomes" id="UP001179361">
    <property type="component" value="Unassembled WGS sequence"/>
</dbReference>
<keyword evidence="2" id="KW-0460">Magnesium</keyword>
<evidence type="ECO:0000256" key="2">
    <source>
        <dbReference type="HAMAP-Rule" id="MF_00336"/>
    </source>
</evidence>
<evidence type="ECO:0000256" key="1">
    <source>
        <dbReference type="ARBA" id="ARBA00022756"/>
    </source>
</evidence>
<dbReference type="EC" id="6.3.3.3" evidence="2"/>
<comment type="caution">
    <text evidence="3">The sequence shown here is derived from an EMBL/GenBank/DDBJ whole genome shotgun (WGS) entry which is preliminary data.</text>
</comment>